<dbReference type="InterPro" id="IPR012837">
    <property type="entry name" value="NrdG"/>
</dbReference>
<evidence type="ECO:0000313" key="14">
    <source>
        <dbReference type="Proteomes" id="UP000886808"/>
    </source>
</evidence>
<keyword evidence="9" id="KW-0408">Iron</keyword>
<dbReference type="SFLD" id="SFLDF00299">
    <property type="entry name" value="anaerobic_ribonucleoside-triph"/>
    <property type="match status" value="1"/>
</dbReference>
<dbReference type="SFLD" id="SFLDG01066">
    <property type="entry name" value="organic_radical-activating_enz"/>
    <property type="match status" value="1"/>
</dbReference>
<dbReference type="GO" id="GO:0043365">
    <property type="term" value="F:[formate-C-acetyltransferase]-activating enzyme activity"/>
    <property type="evidence" value="ECO:0007669"/>
    <property type="project" value="InterPro"/>
</dbReference>
<reference evidence="13" key="2">
    <citation type="submission" date="2021-04" db="EMBL/GenBank/DDBJ databases">
        <authorList>
            <person name="Gilroy R."/>
        </authorList>
    </citation>
    <scope>NUCLEOTIDE SEQUENCE</scope>
    <source>
        <strain evidence="13">CHK193-4272</strain>
    </source>
</reference>
<comment type="similarity">
    <text evidence="3 12">Belongs to the organic radical-activating enzymes family.</text>
</comment>
<gene>
    <name evidence="13" type="primary">nrdG</name>
    <name evidence="13" type="ORF">H9746_05095</name>
</gene>
<evidence type="ECO:0000256" key="3">
    <source>
        <dbReference type="ARBA" id="ARBA00009777"/>
    </source>
</evidence>
<dbReference type="NCBIfam" id="TIGR02491">
    <property type="entry name" value="NrdG"/>
    <property type="match status" value="1"/>
</dbReference>
<dbReference type="CDD" id="cd01335">
    <property type="entry name" value="Radical_SAM"/>
    <property type="match status" value="1"/>
</dbReference>
<evidence type="ECO:0000256" key="12">
    <source>
        <dbReference type="PIRNR" id="PIRNR000368"/>
    </source>
</evidence>
<evidence type="ECO:0000256" key="2">
    <source>
        <dbReference type="ARBA" id="ARBA00003852"/>
    </source>
</evidence>
<dbReference type="EMBL" id="DXIE01000031">
    <property type="protein sequence ID" value="HIV62206.1"/>
    <property type="molecule type" value="Genomic_DNA"/>
</dbReference>
<dbReference type="SUPFAM" id="SSF102114">
    <property type="entry name" value="Radical SAM enzymes"/>
    <property type="match status" value="1"/>
</dbReference>
<evidence type="ECO:0000313" key="13">
    <source>
        <dbReference type="EMBL" id="HIV62206.1"/>
    </source>
</evidence>
<evidence type="ECO:0000256" key="10">
    <source>
        <dbReference type="ARBA" id="ARBA00023014"/>
    </source>
</evidence>
<reference evidence="13" key="1">
    <citation type="journal article" date="2021" name="PeerJ">
        <title>Extensive microbial diversity within the chicken gut microbiome revealed by metagenomics and culture.</title>
        <authorList>
            <person name="Gilroy R."/>
            <person name="Ravi A."/>
            <person name="Getino M."/>
            <person name="Pursley I."/>
            <person name="Horton D.L."/>
            <person name="Alikhan N.F."/>
            <person name="Baker D."/>
            <person name="Gharbi K."/>
            <person name="Hall N."/>
            <person name="Watson M."/>
            <person name="Adriaenssens E.M."/>
            <person name="Foster-Nyarko E."/>
            <person name="Jarju S."/>
            <person name="Secka A."/>
            <person name="Antonio M."/>
            <person name="Oren A."/>
            <person name="Chaudhuri R.R."/>
            <person name="La Ragione R."/>
            <person name="Hildebrand F."/>
            <person name="Pallen M.J."/>
        </authorList>
    </citation>
    <scope>NUCLEOTIDE SEQUENCE</scope>
    <source>
        <strain evidence="13">CHK193-4272</strain>
    </source>
</reference>
<keyword evidence="8 12" id="KW-0560">Oxidoreductase</keyword>
<dbReference type="Gene3D" id="3.20.20.70">
    <property type="entry name" value="Aldolase class I"/>
    <property type="match status" value="1"/>
</dbReference>
<dbReference type="GO" id="GO:0004748">
    <property type="term" value="F:ribonucleoside-diphosphate reductase activity, thioredoxin disulfide as acceptor"/>
    <property type="evidence" value="ECO:0007669"/>
    <property type="project" value="TreeGrafter"/>
</dbReference>
<dbReference type="AlphaFoldDB" id="A0A9D1TIC1"/>
<comment type="cofactor">
    <cofactor evidence="1">
        <name>[4Fe-4S] cluster</name>
        <dbReference type="ChEBI" id="CHEBI:49883"/>
    </cofactor>
</comment>
<dbReference type="InterPro" id="IPR001989">
    <property type="entry name" value="Radical_activat_CS"/>
</dbReference>
<keyword evidence="10" id="KW-0411">Iron-sulfur</keyword>
<protein>
    <recommendedName>
        <fullName evidence="4 12">Anaerobic ribonucleoside-triphosphate reductase-activating protein</fullName>
        <ecNumber evidence="12">1.97.1.-</ecNumber>
    </recommendedName>
</protein>
<dbReference type="SFLD" id="SFLDS00029">
    <property type="entry name" value="Radical_SAM"/>
    <property type="match status" value="1"/>
</dbReference>
<evidence type="ECO:0000256" key="1">
    <source>
        <dbReference type="ARBA" id="ARBA00001966"/>
    </source>
</evidence>
<dbReference type="InterPro" id="IPR013785">
    <property type="entry name" value="Aldolase_TIM"/>
</dbReference>
<dbReference type="SFLD" id="SFLDG01063">
    <property type="entry name" value="activating_enzymes__group_1"/>
    <property type="match status" value="1"/>
</dbReference>
<name>A0A9D1TIC1_9FIRM</name>
<dbReference type="GO" id="GO:0046872">
    <property type="term" value="F:metal ion binding"/>
    <property type="evidence" value="ECO:0007669"/>
    <property type="project" value="UniProtKB-KW"/>
</dbReference>
<comment type="catalytic activity">
    <reaction evidence="11">
        <text>glycyl-[protein] + reduced [flavodoxin] + S-adenosyl-L-methionine = glycin-2-yl radical-[protein] + semiquinone [flavodoxin] + 5'-deoxyadenosine + L-methionine + H(+)</text>
        <dbReference type="Rhea" id="RHEA:61976"/>
        <dbReference type="Rhea" id="RHEA-COMP:10622"/>
        <dbReference type="Rhea" id="RHEA-COMP:14480"/>
        <dbReference type="Rhea" id="RHEA-COMP:15993"/>
        <dbReference type="Rhea" id="RHEA-COMP:15994"/>
        <dbReference type="ChEBI" id="CHEBI:15378"/>
        <dbReference type="ChEBI" id="CHEBI:17319"/>
        <dbReference type="ChEBI" id="CHEBI:29947"/>
        <dbReference type="ChEBI" id="CHEBI:32722"/>
        <dbReference type="ChEBI" id="CHEBI:57618"/>
        <dbReference type="ChEBI" id="CHEBI:57844"/>
        <dbReference type="ChEBI" id="CHEBI:59789"/>
        <dbReference type="ChEBI" id="CHEBI:140311"/>
    </reaction>
</comment>
<evidence type="ECO:0000256" key="4">
    <source>
        <dbReference type="ARBA" id="ARBA00014281"/>
    </source>
</evidence>
<dbReference type="EC" id="1.97.1.-" evidence="12"/>
<dbReference type="PIRSF" id="PIRSF000368">
    <property type="entry name" value="NrdG"/>
    <property type="match status" value="1"/>
</dbReference>
<evidence type="ECO:0000256" key="8">
    <source>
        <dbReference type="ARBA" id="ARBA00023002"/>
    </source>
</evidence>
<keyword evidence="6" id="KW-0949">S-adenosyl-L-methionine</keyword>
<dbReference type="PROSITE" id="PS01087">
    <property type="entry name" value="RADICAL_ACTIVATING"/>
    <property type="match status" value="1"/>
</dbReference>
<evidence type="ECO:0000256" key="5">
    <source>
        <dbReference type="ARBA" id="ARBA00022485"/>
    </source>
</evidence>
<organism evidence="13 14">
    <name type="scientific">Candidatus Butyricicoccus avistercoris</name>
    <dbReference type="NCBI Taxonomy" id="2838518"/>
    <lineage>
        <taxon>Bacteria</taxon>
        <taxon>Bacillati</taxon>
        <taxon>Bacillota</taxon>
        <taxon>Clostridia</taxon>
        <taxon>Eubacteriales</taxon>
        <taxon>Butyricicoccaceae</taxon>
        <taxon>Butyricicoccus</taxon>
    </lineage>
</organism>
<keyword evidence="7" id="KW-0479">Metal-binding</keyword>
<dbReference type="Pfam" id="PF13353">
    <property type="entry name" value="Fer4_12"/>
    <property type="match status" value="1"/>
</dbReference>
<dbReference type="Proteomes" id="UP000886808">
    <property type="component" value="Unassembled WGS sequence"/>
</dbReference>
<keyword evidence="5" id="KW-0004">4Fe-4S</keyword>
<dbReference type="InterPro" id="IPR034457">
    <property type="entry name" value="Organic_radical-activating"/>
</dbReference>
<accession>A0A9D1TIC1</accession>
<comment type="function">
    <text evidence="2 12">Activation of anaerobic ribonucleoside-triphosphate reductase under anaerobic conditions by generation of an organic free radical, using S-adenosylmethionine and reduced flavodoxin as cosubstrates to produce 5'-deoxy-adenosine.</text>
</comment>
<dbReference type="InterPro" id="IPR007197">
    <property type="entry name" value="rSAM"/>
</dbReference>
<dbReference type="PANTHER" id="PTHR30352:SF2">
    <property type="entry name" value="ANAEROBIC RIBONUCLEOSIDE-TRIPHOSPHATE REDUCTASE-ACTIVATING PROTEIN"/>
    <property type="match status" value="1"/>
</dbReference>
<dbReference type="GO" id="GO:0051539">
    <property type="term" value="F:4 iron, 4 sulfur cluster binding"/>
    <property type="evidence" value="ECO:0007669"/>
    <property type="project" value="UniProtKB-KW"/>
</dbReference>
<evidence type="ECO:0000256" key="7">
    <source>
        <dbReference type="ARBA" id="ARBA00022723"/>
    </source>
</evidence>
<comment type="caution">
    <text evidence="13">The sequence shown here is derived from an EMBL/GenBank/DDBJ whole genome shotgun (WGS) entry which is preliminary data.</text>
</comment>
<evidence type="ECO:0000256" key="11">
    <source>
        <dbReference type="ARBA" id="ARBA00047365"/>
    </source>
</evidence>
<dbReference type="InterPro" id="IPR058240">
    <property type="entry name" value="rSAM_sf"/>
</dbReference>
<proteinExistence type="inferred from homology"/>
<evidence type="ECO:0000256" key="9">
    <source>
        <dbReference type="ARBA" id="ARBA00023004"/>
    </source>
</evidence>
<evidence type="ECO:0000256" key="6">
    <source>
        <dbReference type="ARBA" id="ARBA00022691"/>
    </source>
</evidence>
<dbReference type="PANTHER" id="PTHR30352">
    <property type="entry name" value="PYRUVATE FORMATE-LYASE-ACTIVATING ENZYME"/>
    <property type="match status" value="1"/>
</dbReference>
<sequence>MKTTLNIAGIVKESIVDGPSIRFTIFVQGCPHNCLGCHNPQTHDFKGGNEISINEIVNTLENMPYISGVTFSGGEPFCQAEGLYNLAVKLKQMGKHLMCYTGYTFEELINKNDEYTNLLLSKLDLLVDGRFEQDKKSLDLKFRGSSNQRILDVKKSLMEAQPVWAEQYK</sequence>